<dbReference type="Proteomes" id="UP000000485">
    <property type="component" value="Chromosome"/>
</dbReference>
<dbReference type="KEGG" id="cga:Celgi_0079"/>
<sequence length="411" mass="41934">MRIDPLVAPGPALTPEQTARAARHLLLPGVGLEGQRRLRAARVGVIGAGGLGAPVLQYLAAAGVGTLGIVDDDVVDVSNLQRQVIHATSDVGRSKVDSAAHTVRALDPDVVVVPHRTRLTRENAADVLAGYDVLVDGTDNFPTRYLVSDTAAALGVPVVWGSVLRFDAQVSVFWSAAPGGGVTLRDLFPVEPGPDEVPSCAEAGVLGALCGQVGSLMATEVVKLVCGLGEPLVGRVLVLDAWRSRWSELPLRPAGAATPAPLRTAEPPAGAPRTVEAPATAPRPAEVPRTAFSAAPDSRPAGAPASVVAGVPQVGADALAARLADPADPLVVIDVREPAEIAAAALPGAVPVPLRTVLDGTALRDWPHPADVVVLCHSGARAQAAAEVLRAAGVDAANLAGGIVAWQARTR</sequence>
<evidence type="ECO:0000259" key="5">
    <source>
        <dbReference type="PROSITE" id="PS50206"/>
    </source>
</evidence>
<dbReference type="GO" id="GO:0005524">
    <property type="term" value="F:ATP binding"/>
    <property type="evidence" value="ECO:0007669"/>
    <property type="project" value="UniProtKB-KW"/>
</dbReference>
<dbReference type="GO" id="GO:0016779">
    <property type="term" value="F:nucleotidyltransferase activity"/>
    <property type="evidence" value="ECO:0007669"/>
    <property type="project" value="TreeGrafter"/>
</dbReference>
<dbReference type="OrthoDB" id="9804286at2"/>
<feature type="domain" description="Rhodanese" evidence="5">
    <location>
        <begin position="326"/>
        <end position="411"/>
    </location>
</feature>
<dbReference type="InterPro" id="IPR045886">
    <property type="entry name" value="ThiF/MoeB/HesA"/>
</dbReference>
<dbReference type="GO" id="GO:0008146">
    <property type="term" value="F:sulfotransferase activity"/>
    <property type="evidence" value="ECO:0007669"/>
    <property type="project" value="TreeGrafter"/>
</dbReference>
<evidence type="ECO:0000256" key="3">
    <source>
        <dbReference type="ARBA" id="ARBA00022840"/>
    </source>
</evidence>
<evidence type="ECO:0000256" key="4">
    <source>
        <dbReference type="SAM" id="MobiDB-lite"/>
    </source>
</evidence>
<evidence type="ECO:0000256" key="2">
    <source>
        <dbReference type="ARBA" id="ARBA00022741"/>
    </source>
</evidence>
<dbReference type="Pfam" id="PF00581">
    <property type="entry name" value="Rhodanese"/>
    <property type="match status" value="1"/>
</dbReference>
<feature type="region of interest" description="Disordered" evidence="4">
    <location>
        <begin position="253"/>
        <end position="285"/>
    </location>
</feature>
<evidence type="ECO:0000313" key="7">
    <source>
        <dbReference type="Proteomes" id="UP000000485"/>
    </source>
</evidence>
<dbReference type="eggNOG" id="COG0476">
    <property type="taxonomic scope" value="Bacteria"/>
</dbReference>
<dbReference type="SUPFAM" id="SSF52821">
    <property type="entry name" value="Rhodanese/Cell cycle control phosphatase"/>
    <property type="match status" value="1"/>
</dbReference>
<organism evidence="6 7">
    <name type="scientific">Cellulomonas gilvus (strain ATCC 13127 / NRRL B-14078)</name>
    <name type="common">Cellvibrio gilvus</name>
    <dbReference type="NCBI Taxonomy" id="593907"/>
    <lineage>
        <taxon>Bacteria</taxon>
        <taxon>Bacillati</taxon>
        <taxon>Actinomycetota</taxon>
        <taxon>Actinomycetes</taxon>
        <taxon>Micrococcales</taxon>
        <taxon>Cellulomonadaceae</taxon>
        <taxon>Cellulomonas</taxon>
    </lineage>
</organism>
<reference evidence="7" key="1">
    <citation type="submission" date="2011-04" db="EMBL/GenBank/DDBJ databases">
        <title>Complete sequence of Cellvibrio gilvus ATCC 13127.</title>
        <authorList>
            <person name="Lucas S."/>
            <person name="Han J."/>
            <person name="Lapidus A."/>
            <person name="Cheng J.-F."/>
            <person name="Goodwin L."/>
            <person name="Pitluck S."/>
            <person name="Peters L."/>
            <person name="Munk A."/>
            <person name="Detter J.C."/>
            <person name="Han C."/>
            <person name="Tapia R."/>
            <person name="Land M."/>
            <person name="Hauser L."/>
            <person name="Kyrpides N."/>
            <person name="Ivanova N."/>
            <person name="Ovchinnikova G."/>
            <person name="Pagani I."/>
            <person name="Mead D."/>
            <person name="Brumm P."/>
            <person name="Woyke T."/>
        </authorList>
    </citation>
    <scope>NUCLEOTIDE SEQUENCE [LARGE SCALE GENOMIC DNA]</scope>
    <source>
        <strain evidence="7">ATCC 13127 / NRRL B-14078</strain>
    </source>
</reference>
<evidence type="ECO:0000256" key="1">
    <source>
        <dbReference type="ARBA" id="ARBA00022679"/>
    </source>
</evidence>
<dbReference type="SMART" id="SM00450">
    <property type="entry name" value="RHOD"/>
    <property type="match status" value="1"/>
</dbReference>
<dbReference type="FunFam" id="3.40.50.720:FF:000033">
    <property type="entry name" value="Adenylyltransferase and sulfurtransferase MOCS3"/>
    <property type="match status" value="1"/>
</dbReference>
<keyword evidence="7" id="KW-1185">Reference proteome</keyword>
<keyword evidence="3" id="KW-0067">ATP-binding</keyword>
<dbReference type="SUPFAM" id="SSF69572">
    <property type="entry name" value="Activating enzymes of the ubiquitin-like proteins"/>
    <property type="match status" value="1"/>
</dbReference>
<dbReference type="HOGENOM" id="CLU_013325_1_0_11"/>
<dbReference type="CDD" id="cd00158">
    <property type="entry name" value="RHOD"/>
    <property type="match status" value="1"/>
</dbReference>
<gene>
    <name evidence="6" type="ordered locus">Celgi_0079</name>
</gene>
<accession>F8A291</accession>
<dbReference type="Pfam" id="PF00899">
    <property type="entry name" value="ThiF"/>
    <property type="match status" value="1"/>
</dbReference>
<dbReference type="GO" id="GO:0008641">
    <property type="term" value="F:ubiquitin-like modifier activating enzyme activity"/>
    <property type="evidence" value="ECO:0007669"/>
    <property type="project" value="InterPro"/>
</dbReference>
<dbReference type="InterPro" id="IPR035985">
    <property type="entry name" value="Ubiquitin-activating_enz"/>
</dbReference>
<name>F8A291_CELGA</name>
<dbReference type="Gene3D" id="3.40.50.720">
    <property type="entry name" value="NAD(P)-binding Rossmann-like Domain"/>
    <property type="match status" value="1"/>
</dbReference>
<dbReference type="InterPro" id="IPR036873">
    <property type="entry name" value="Rhodanese-like_dom_sf"/>
</dbReference>
<dbReference type="RefSeq" id="WP_013882141.1">
    <property type="nucleotide sequence ID" value="NC_015671.1"/>
</dbReference>
<dbReference type="EMBL" id="CP002665">
    <property type="protein sequence ID" value="AEI10611.1"/>
    <property type="molecule type" value="Genomic_DNA"/>
</dbReference>
<dbReference type="InterPro" id="IPR001763">
    <property type="entry name" value="Rhodanese-like_dom"/>
</dbReference>
<keyword evidence="2" id="KW-0547">Nucleotide-binding</keyword>
<dbReference type="PANTHER" id="PTHR10953:SF102">
    <property type="entry name" value="ADENYLYLTRANSFERASE AND SULFURTRANSFERASE MOCS3"/>
    <property type="match status" value="1"/>
</dbReference>
<proteinExistence type="predicted"/>
<dbReference type="PANTHER" id="PTHR10953">
    <property type="entry name" value="UBIQUITIN-ACTIVATING ENZYME E1"/>
    <property type="match status" value="1"/>
</dbReference>
<dbReference type="InterPro" id="IPR000594">
    <property type="entry name" value="ThiF_NAD_FAD-bd"/>
</dbReference>
<keyword evidence="1" id="KW-0808">Transferase</keyword>
<dbReference type="CDD" id="cd00757">
    <property type="entry name" value="ThiF_MoeB_HesA_family"/>
    <property type="match status" value="1"/>
</dbReference>
<dbReference type="STRING" id="593907.Celgi_0079"/>
<protein>
    <submittedName>
        <fullName evidence="6">UBA/THIF-type NAD/FAD binding protein</fullName>
    </submittedName>
</protein>
<evidence type="ECO:0000313" key="6">
    <source>
        <dbReference type="EMBL" id="AEI10611.1"/>
    </source>
</evidence>
<dbReference type="AlphaFoldDB" id="F8A291"/>
<dbReference type="Gene3D" id="3.40.250.10">
    <property type="entry name" value="Rhodanese-like domain"/>
    <property type="match status" value="1"/>
</dbReference>
<dbReference type="PROSITE" id="PS50206">
    <property type="entry name" value="RHODANESE_3"/>
    <property type="match status" value="1"/>
</dbReference>
<dbReference type="GO" id="GO:0004792">
    <property type="term" value="F:thiosulfate-cyanide sulfurtransferase activity"/>
    <property type="evidence" value="ECO:0007669"/>
    <property type="project" value="TreeGrafter"/>
</dbReference>
<dbReference type="GO" id="GO:0005829">
    <property type="term" value="C:cytosol"/>
    <property type="evidence" value="ECO:0007669"/>
    <property type="project" value="TreeGrafter"/>
</dbReference>